<evidence type="ECO:0000256" key="5">
    <source>
        <dbReference type="ARBA" id="ARBA00022723"/>
    </source>
</evidence>
<dbReference type="GO" id="GO:0004497">
    <property type="term" value="F:monooxygenase activity"/>
    <property type="evidence" value="ECO:0007669"/>
    <property type="project" value="UniProtKB-KW"/>
</dbReference>
<keyword evidence="8 11" id="KW-0408">Iron</keyword>
<evidence type="ECO:0000256" key="6">
    <source>
        <dbReference type="ARBA" id="ARBA00022989"/>
    </source>
</evidence>
<comment type="subcellular location">
    <subcellularLocation>
        <location evidence="2">Membrane</location>
        <topology evidence="2">Single-pass membrane protein</topology>
    </subcellularLocation>
</comment>
<reference evidence="12" key="1">
    <citation type="submission" date="2023-02" db="EMBL/GenBank/DDBJ databases">
        <title>Genome of toxic invasive species Heracleum sosnowskyi carries increased number of genes despite the absence of recent whole-genome duplications.</title>
        <authorList>
            <person name="Schelkunov M."/>
            <person name="Shtratnikova V."/>
            <person name="Makarenko M."/>
            <person name="Klepikova A."/>
            <person name="Omelchenko D."/>
            <person name="Novikova G."/>
            <person name="Obukhova E."/>
            <person name="Bogdanov V."/>
            <person name="Penin A."/>
            <person name="Logacheva M."/>
        </authorList>
    </citation>
    <scope>NUCLEOTIDE SEQUENCE</scope>
    <source>
        <strain evidence="12">Hsosn_3</strain>
        <tissue evidence="12">Leaf</tissue>
    </source>
</reference>
<dbReference type="EMBL" id="JAUIZM010000011">
    <property type="protein sequence ID" value="KAK1354542.1"/>
    <property type="molecule type" value="Genomic_DNA"/>
</dbReference>
<dbReference type="InterPro" id="IPR002401">
    <property type="entry name" value="Cyt_P450_E_grp-I"/>
</dbReference>
<evidence type="ECO:0000256" key="1">
    <source>
        <dbReference type="ARBA" id="ARBA00001971"/>
    </source>
</evidence>
<reference evidence="12" key="2">
    <citation type="submission" date="2023-05" db="EMBL/GenBank/DDBJ databases">
        <authorList>
            <person name="Schelkunov M.I."/>
        </authorList>
    </citation>
    <scope>NUCLEOTIDE SEQUENCE</scope>
    <source>
        <strain evidence="12">Hsosn_3</strain>
        <tissue evidence="12">Leaf</tissue>
    </source>
</reference>
<evidence type="ECO:0000256" key="3">
    <source>
        <dbReference type="ARBA" id="ARBA00022617"/>
    </source>
</evidence>
<dbReference type="SUPFAM" id="SSF48264">
    <property type="entry name" value="Cytochrome P450"/>
    <property type="match status" value="1"/>
</dbReference>
<evidence type="ECO:0000313" key="12">
    <source>
        <dbReference type="EMBL" id="KAK1354542.1"/>
    </source>
</evidence>
<gene>
    <name evidence="12" type="ORF">POM88_047798</name>
</gene>
<dbReference type="Gene3D" id="1.10.630.10">
    <property type="entry name" value="Cytochrome P450"/>
    <property type="match status" value="1"/>
</dbReference>
<evidence type="ECO:0000256" key="7">
    <source>
        <dbReference type="ARBA" id="ARBA00023002"/>
    </source>
</evidence>
<keyword evidence="13" id="KW-1185">Reference proteome</keyword>
<dbReference type="FunFam" id="1.10.630.10:FF:000026">
    <property type="entry name" value="Cytochrome P450 82C4"/>
    <property type="match status" value="1"/>
</dbReference>
<evidence type="ECO:0000256" key="10">
    <source>
        <dbReference type="ARBA" id="ARBA00023136"/>
    </source>
</evidence>
<accession>A0AAD8LZZ9</accession>
<dbReference type="GO" id="GO:0005506">
    <property type="term" value="F:iron ion binding"/>
    <property type="evidence" value="ECO:0007669"/>
    <property type="project" value="InterPro"/>
</dbReference>
<dbReference type="InterPro" id="IPR036396">
    <property type="entry name" value="Cyt_P450_sf"/>
</dbReference>
<evidence type="ECO:0000256" key="9">
    <source>
        <dbReference type="ARBA" id="ARBA00023033"/>
    </source>
</evidence>
<dbReference type="PANTHER" id="PTHR47947:SF1">
    <property type="entry name" value="CYTOCHROME P450 82E3"/>
    <property type="match status" value="1"/>
</dbReference>
<comment type="cofactor">
    <cofactor evidence="1 11">
        <name>heme</name>
        <dbReference type="ChEBI" id="CHEBI:30413"/>
    </cofactor>
</comment>
<keyword evidence="9" id="KW-0503">Monooxygenase</keyword>
<evidence type="ECO:0000313" key="13">
    <source>
        <dbReference type="Proteomes" id="UP001237642"/>
    </source>
</evidence>
<dbReference type="GO" id="GO:0016020">
    <property type="term" value="C:membrane"/>
    <property type="evidence" value="ECO:0007669"/>
    <property type="project" value="UniProtKB-SubCell"/>
</dbReference>
<keyword evidence="4" id="KW-0812">Transmembrane</keyword>
<evidence type="ECO:0000256" key="11">
    <source>
        <dbReference type="PIRSR" id="PIRSR602401-1"/>
    </source>
</evidence>
<dbReference type="GO" id="GO:0016705">
    <property type="term" value="F:oxidoreductase activity, acting on paired donors, with incorporation or reduction of molecular oxygen"/>
    <property type="evidence" value="ECO:0007669"/>
    <property type="project" value="InterPro"/>
</dbReference>
<keyword evidence="10" id="KW-0472">Membrane</keyword>
<dbReference type="GO" id="GO:0020037">
    <property type="term" value="F:heme binding"/>
    <property type="evidence" value="ECO:0007669"/>
    <property type="project" value="InterPro"/>
</dbReference>
<dbReference type="Pfam" id="PF00067">
    <property type="entry name" value="p450"/>
    <property type="match status" value="1"/>
</dbReference>
<organism evidence="12 13">
    <name type="scientific">Heracleum sosnowskyi</name>
    <dbReference type="NCBI Taxonomy" id="360622"/>
    <lineage>
        <taxon>Eukaryota</taxon>
        <taxon>Viridiplantae</taxon>
        <taxon>Streptophyta</taxon>
        <taxon>Embryophyta</taxon>
        <taxon>Tracheophyta</taxon>
        <taxon>Spermatophyta</taxon>
        <taxon>Magnoliopsida</taxon>
        <taxon>eudicotyledons</taxon>
        <taxon>Gunneridae</taxon>
        <taxon>Pentapetalae</taxon>
        <taxon>asterids</taxon>
        <taxon>campanulids</taxon>
        <taxon>Apiales</taxon>
        <taxon>Apiaceae</taxon>
        <taxon>Apioideae</taxon>
        <taxon>apioid superclade</taxon>
        <taxon>Tordylieae</taxon>
        <taxon>Tordyliinae</taxon>
        <taxon>Heracleum</taxon>
    </lineage>
</organism>
<keyword evidence="7" id="KW-0560">Oxidoreductase</keyword>
<dbReference type="PANTHER" id="PTHR47947">
    <property type="entry name" value="CYTOCHROME P450 82C3-RELATED"/>
    <property type="match status" value="1"/>
</dbReference>
<dbReference type="GO" id="GO:0009805">
    <property type="term" value="P:coumarin biosynthetic process"/>
    <property type="evidence" value="ECO:0007669"/>
    <property type="project" value="UniProtKB-ARBA"/>
</dbReference>
<evidence type="ECO:0000256" key="8">
    <source>
        <dbReference type="ARBA" id="ARBA00023004"/>
    </source>
</evidence>
<comment type="caution">
    <text evidence="12">The sequence shown here is derived from an EMBL/GenBank/DDBJ whole genome shotgun (WGS) entry which is preliminary data.</text>
</comment>
<dbReference type="InterPro" id="IPR001128">
    <property type="entry name" value="Cyt_P450"/>
</dbReference>
<dbReference type="PRINTS" id="PR00463">
    <property type="entry name" value="EP450I"/>
</dbReference>
<keyword evidence="3 11" id="KW-0349">Heme</keyword>
<dbReference type="PRINTS" id="PR00385">
    <property type="entry name" value="P450"/>
</dbReference>
<proteinExistence type="predicted"/>
<keyword evidence="6" id="KW-1133">Transmembrane helix</keyword>
<dbReference type="Proteomes" id="UP001237642">
    <property type="component" value="Unassembled WGS sequence"/>
</dbReference>
<protein>
    <submittedName>
        <fullName evidence="12">Cytochrome P450, family 82, subfamily C, polypeptide 4</fullName>
    </submittedName>
</protein>
<feature type="binding site" description="axial binding residue" evidence="11">
    <location>
        <position position="392"/>
    </location>
    <ligand>
        <name>heme</name>
        <dbReference type="ChEBI" id="CHEBI:30413"/>
    </ligand>
    <ligandPart>
        <name>Fe</name>
        <dbReference type="ChEBI" id="CHEBI:18248"/>
    </ligandPart>
</feature>
<dbReference type="AlphaFoldDB" id="A0AAD8LZZ9"/>
<evidence type="ECO:0000256" key="4">
    <source>
        <dbReference type="ARBA" id="ARBA00022692"/>
    </source>
</evidence>
<keyword evidence="5 11" id="KW-0479">Metal-binding</keyword>
<name>A0AAD8LZZ9_9APIA</name>
<evidence type="ECO:0000256" key="2">
    <source>
        <dbReference type="ARBA" id="ARBA00004167"/>
    </source>
</evidence>
<dbReference type="InterPro" id="IPR050651">
    <property type="entry name" value="Plant_Cytochrome_P450_Monoox"/>
</dbReference>
<sequence length="453" mass="51335">MADEYGPVLRIQLGSQHALVVSGKEAVRQIFTTNDLSFMNRPKAFASTAFFALTPYGPYWREMRKTAVSELLSNSRLELIKPVRASEMTTCIRELYSICCKNGIVGPVKFNLGKWLQQVVMNMIMQMMASKRYSSIGKGAKEMESRIFKKAYDGFFPTLNPFELSNMIPFTEWMDLKGNQRAMKQTAKELDFILSSWLEEHKQSMGNHGQLKETPDFIDVVLSLLADSDGFLYGHKGEDVIKENVSGAIFAGSDAVYATLTWALTLLLKNEEILQRAKQELDIHIGKERWVEESDFKHLTYIQAIIKETLRLYPAAPLSVPRQALEDCIVAGYYVPKGTPLFVNLWKLHRDSGTWTDPCEFQPERFLTSHAGLDSRGQQFGFIPFTSGRRSCPGMTAAMNIMQLTLARLLQGFDLVTPTNEPINMSEAVGITLHKKYPLKVMLTPRLPDKLYK</sequence>